<keyword evidence="9 12" id="KW-1015">Disulfide bond</keyword>
<dbReference type="InterPro" id="IPR002172">
    <property type="entry name" value="LDrepeatLR_classA_rpt"/>
</dbReference>
<feature type="compositionally biased region" description="Polar residues" evidence="13">
    <location>
        <begin position="57"/>
        <end position="76"/>
    </location>
</feature>
<evidence type="ECO:0000256" key="14">
    <source>
        <dbReference type="SAM" id="Phobius"/>
    </source>
</evidence>
<feature type="transmembrane region" description="Helical" evidence="14">
    <location>
        <begin position="1481"/>
        <end position="1504"/>
    </location>
</feature>
<dbReference type="PROSITE" id="PS01209">
    <property type="entry name" value="LDLRA_1"/>
    <property type="match status" value="1"/>
</dbReference>
<dbReference type="InterPro" id="IPR016186">
    <property type="entry name" value="C-type_lectin-like/link_sf"/>
</dbReference>
<dbReference type="SMART" id="SM00034">
    <property type="entry name" value="CLECT"/>
    <property type="match status" value="1"/>
</dbReference>
<dbReference type="GO" id="GO:0008528">
    <property type="term" value="F:G protein-coupled peptide receptor activity"/>
    <property type="evidence" value="ECO:0007669"/>
    <property type="project" value="TreeGrafter"/>
</dbReference>
<dbReference type="InterPro" id="IPR003591">
    <property type="entry name" value="Leu-rich_rpt_typical-subtyp"/>
</dbReference>
<dbReference type="InterPro" id="IPR016187">
    <property type="entry name" value="CTDL_fold"/>
</dbReference>
<feature type="domain" description="G-protein coupled receptors family 1 profile" evidence="17">
    <location>
        <begin position="1411"/>
        <end position="1671"/>
    </location>
</feature>
<dbReference type="PROSITE" id="PS50068">
    <property type="entry name" value="LDLRA_2"/>
    <property type="match status" value="4"/>
</dbReference>
<feature type="compositionally biased region" description="Polar residues" evidence="13">
    <location>
        <begin position="83"/>
        <end position="102"/>
    </location>
</feature>
<evidence type="ECO:0000256" key="12">
    <source>
        <dbReference type="PROSITE-ProRule" id="PRU00124"/>
    </source>
</evidence>
<organism evidence="18 19">
    <name type="scientific">Elysia crispata</name>
    <name type="common">lettuce slug</name>
    <dbReference type="NCBI Taxonomy" id="231223"/>
    <lineage>
        <taxon>Eukaryota</taxon>
        <taxon>Metazoa</taxon>
        <taxon>Spiralia</taxon>
        <taxon>Lophotrochozoa</taxon>
        <taxon>Mollusca</taxon>
        <taxon>Gastropoda</taxon>
        <taxon>Heterobranchia</taxon>
        <taxon>Euthyneura</taxon>
        <taxon>Panpulmonata</taxon>
        <taxon>Sacoglossa</taxon>
        <taxon>Placobranchoidea</taxon>
        <taxon>Plakobranchidae</taxon>
        <taxon>Elysia</taxon>
    </lineage>
</organism>
<feature type="region of interest" description="Disordered" evidence="13">
    <location>
        <begin position="19"/>
        <end position="43"/>
    </location>
</feature>
<keyword evidence="5" id="KW-0677">Repeat</keyword>
<feature type="chain" id="PRO_5042140941" evidence="15">
    <location>
        <begin position="20"/>
        <end position="1736"/>
    </location>
</feature>
<dbReference type="InterPro" id="IPR035914">
    <property type="entry name" value="Sperma_CUB_dom_sf"/>
</dbReference>
<evidence type="ECO:0000256" key="1">
    <source>
        <dbReference type="ARBA" id="ARBA00004651"/>
    </source>
</evidence>
<keyword evidence="15" id="KW-0732">Signal</keyword>
<proteinExistence type="predicted"/>
<feature type="transmembrane region" description="Helical" evidence="14">
    <location>
        <begin position="1655"/>
        <end position="1672"/>
    </location>
</feature>
<dbReference type="CDD" id="cd00037">
    <property type="entry name" value="CLECT"/>
    <property type="match status" value="1"/>
</dbReference>
<dbReference type="Proteomes" id="UP001283361">
    <property type="component" value="Unassembled WGS sequence"/>
</dbReference>
<dbReference type="InterPro" id="IPR001304">
    <property type="entry name" value="C-type_lectin-like"/>
</dbReference>
<sequence length="1736" mass="191784">MAPSDIVIVLSLCCIVTHGGMSDTETSTERGESGAIPTKSEQNSTSFSQFVFEDDQPSQADTQLTTKAKPLTTSVPETKEKTPATTSSLLRTSDSQDTTMEPQPQIIGAEPGTTDQDSEVTDTQITTNGETLGVDSQLDETTTLFETRGGSTESETSRTYSAATALVTFPSPDTIPANYAAKYQTTEQSSGSNQLITSTETSKNASYENLGVTTWPCATSDYDNSTFTDMDKTTMEPSSSGKTSSSWMSKASTVSFNSTVTVSDTGLASNDLSMTSEPEPEGCSLVKDQGYTRHILEDCRVGNTNTTLVLNQTDEGGLLLIALKTCCHKPCHVRVTILAPEGKQLRLNFTMLNVKGPYQVFSDGRRNCLKEKVSIVRLFEGGEERLERQICGSDPYPPDNDIRLPVQESLGLAIDVILKDNLLCGIDGTGYFQSLRVQYLLCDVEAIGSTSMDCQALHHQLSAPGEDYEGRITSPGFLQGEDYPNMYSCAWEIVAPRDQRIKVWLKHFALEASGLDIKDNCSKDQLTIYTHVDVTSGAQFRPVITLCGKSLPRTFVSPTERLTIQFESNENTVSTGFSLGYSFVSKSKFVPELPNGNLDCANFGLPDYVMCDVRIDCDQGEDESEDVCPRVRGCQERGGWAHYGEEKPSSCYWLVDQFKNSTPPFLSWLDAQRLCKEMYNARLVSLNTRAELRLIEAFLMNCHVLQCGQNMTTCVSLNTRAEVRLIEAFLMTMYPDLDLEIGIYLGLSRMTSQSPREYRRLWQWQDSSVAWDPLDLFRTAEGGACSMWLRGGTLDVHMEVVCSKQVAAYVLCETDIDWKTQVVERVEFGIAKDDVVRWPQATWEERKATYRCASGERVDLTLYCDGAIDCRDGTDEISCSDNVGTTPFFPCKLGDRRLPLSFLCDGISHCLDSSDETFCIRAPQPDATLVSSPSLPSVSTSFIHPDNTSVCDSGYRIQERFWCDGREHCPDSSDEQRCEGCADGAEWCPNIGCIPSNWTRSPDLEFDCEIKDEIFNRYVAEDFLEGQTRGIPPPAVVTLDGYGKSSIRRLAPQEQCPETHLVCPHHGFCVPAQLACNGVKDCVAGEDETYDLCDAACIDMFKCRDSSVCLHASQVCDLFPDCPLFDDETLCPEELQCPSNCTCVRHEFTCEELPGDDPLYYKLRSLDMSNSSRNLTGLDLSPLQRYNLVFLNLSTIILRRLRPARLQMINLLTLDLSFNELDYLHPQIFIFTNQLRHLHLQGNELSNLPSAGVHCKNNLDPDLSDDLSGFSFLCPLSKLEYLDLSQNPLSQLKPDVFRSLIFLKELHLDNTYLTSLITGTFGGLALLKKLSLKGNNLASYSADVLAPLKLLNTLYTETHQLCCSAIAPKFLMAGSCVAPTEPVSNCQHLLGPSFPRIFVCSAAAVSILCNAVIFISRVMADHKNLKDLKSEAFQSGHPLLVTAIAASHLSFGVYLVLIASVDTGYAGSFMWHSENWKSSGLCHLAGFLCSASLRMSLTLSLILTAERMGAIMFPLKIRAHMNRAVAAKATLVAGISSLSLAMLDLFTFSDIIGEVEVSSMCIPLMFRSKGTFLGLFVVVNCVLSLMVVTGLCVVVRHTRLDRKRQQPLVDWDETVTLKATTVLLAYNTALWNFAGLVLLASYMGIYVSLRLDETFLTVLLPLSSAIYPLAYYRYNNIKDAGIAALKKPSSTFKSSGDSTVYLRPTERLGAWLIAGVVTPQDVTNLLESMSRLSNEC</sequence>
<dbReference type="SMART" id="SM00192">
    <property type="entry name" value="LDLa"/>
    <property type="match status" value="5"/>
</dbReference>
<dbReference type="InterPro" id="IPR001611">
    <property type="entry name" value="Leu-rich_rpt"/>
</dbReference>
<feature type="transmembrane region" description="Helical" evidence="14">
    <location>
        <begin position="1525"/>
        <end position="1552"/>
    </location>
</feature>
<keyword evidence="19" id="KW-1185">Reference proteome</keyword>
<dbReference type="SUPFAM" id="SSF56436">
    <property type="entry name" value="C-type lectin-like"/>
    <property type="match status" value="1"/>
</dbReference>
<evidence type="ECO:0000256" key="3">
    <source>
        <dbReference type="ARBA" id="ARBA00022614"/>
    </source>
</evidence>
<feature type="disulfide bond" evidence="12">
    <location>
        <begin position="864"/>
        <end position="879"/>
    </location>
</feature>
<dbReference type="InterPro" id="IPR017452">
    <property type="entry name" value="GPCR_Rhodpsn_7TM"/>
</dbReference>
<evidence type="ECO:0000256" key="11">
    <source>
        <dbReference type="ARBA" id="ARBA00023224"/>
    </source>
</evidence>
<evidence type="ECO:0000259" key="16">
    <source>
        <dbReference type="PROSITE" id="PS01180"/>
    </source>
</evidence>
<feature type="transmembrane region" description="Helical" evidence="14">
    <location>
        <begin position="1572"/>
        <end position="1595"/>
    </location>
</feature>
<keyword evidence="2" id="KW-1003">Cell membrane</keyword>
<dbReference type="Pfam" id="PF00560">
    <property type="entry name" value="LRR_1"/>
    <property type="match status" value="1"/>
</dbReference>
<evidence type="ECO:0000256" key="4">
    <source>
        <dbReference type="ARBA" id="ARBA00022692"/>
    </source>
</evidence>
<dbReference type="PRINTS" id="PR00261">
    <property type="entry name" value="LDLRECEPTOR"/>
</dbReference>
<feature type="region of interest" description="Disordered" evidence="13">
    <location>
        <begin position="55"/>
        <end position="118"/>
    </location>
</feature>
<dbReference type="PROSITE" id="PS50262">
    <property type="entry name" value="G_PROTEIN_RECEP_F1_2"/>
    <property type="match status" value="1"/>
</dbReference>
<dbReference type="SMART" id="SM00042">
    <property type="entry name" value="CUB"/>
    <property type="match status" value="1"/>
</dbReference>
<keyword evidence="10" id="KW-0675">Receptor</keyword>
<feature type="transmembrane region" description="Helical" evidence="14">
    <location>
        <begin position="1629"/>
        <end position="1649"/>
    </location>
</feature>
<dbReference type="PROSITE" id="PS51450">
    <property type="entry name" value="LRR"/>
    <property type="match status" value="1"/>
</dbReference>
<keyword evidence="4 14" id="KW-0812">Transmembrane</keyword>
<dbReference type="PANTHER" id="PTHR24372">
    <property type="entry name" value="GLYCOPROTEIN HORMONE RECEPTOR"/>
    <property type="match status" value="1"/>
</dbReference>
<dbReference type="SMART" id="SM00369">
    <property type="entry name" value="LRR_TYP"/>
    <property type="match status" value="5"/>
</dbReference>
<feature type="domain" description="CUB" evidence="16">
    <location>
        <begin position="454"/>
        <end position="584"/>
    </location>
</feature>
<gene>
    <name evidence="18" type="ORF">RRG08_004179</name>
</gene>
<dbReference type="GO" id="GO:0007189">
    <property type="term" value="P:adenylate cyclase-activating G protein-coupled receptor signaling pathway"/>
    <property type="evidence" value="ECO:0007669"/>
    <property type="project" value="TreeGrafter"/>
</dbReference>
<comment type="caution">
    <text evidence="18">The sequence shown here is derived from an EMBL/GenBank/DDBJ whole genome shotgun (WGS) entry which is preliminary data.</text>
</comment>
<dbReference type="SUPFAM" id="SSF57424">
    <property type="entry name" value="LDL receptor-like module"/>
    <property type="match status" value="4"/>
</dbReference>
<protein>
    <submittedName>
        <fullName evidence="18">Uncharacterized protein</fullName>
    </submittedName>
</protein>
<dbReference type="GO" id="GO:0009755">
    <property type="term" value="P:hormone-mediated signaling pathway"/>
    <property type="evidence" value="ECO:0007669"/>
    <property type="project" value="TreeGrafter"/>
</dbReference>
<evidence type="ECO:0000256" key="5">
    <source>
        <dbReference type="ARBA" id="ARBA00022737"/>
    </source>
</evidence>
<feature type="signal peptide" evidence="15">
    <location>
        <begin position="1"/>
        <end position="19"/>
    </location>
</feature>
<accession>A0AAE0YW25</accession>
<evidence type="ECO:0000313" key="19">
    <source>
        <dbReference type="Proteomes" id="UP001283361"/>
    </source>
</evidence>
<dbReference type="Gene3D" id="2.60.120.290">
    <property type="entry name" value="Spermadhesin, CUB domain"/>
    <property type="match status" value="1"/>
</dbReference>
<dbReference type="Gene3D" id="4.10.400.10">
    <property type="entry name" value="Low-density Lipoprotein Receptor"/>
    <property type="match status" value="5"/>
</dbReference>
<reference evidence="18" key="1">
    <citation type="journal article" date="2023" name="G3 (Bethesda)">
        <title>A reference genome for the long-term kleptoplast-retaining sea slug Elysia crispata morphotype clarki.</title>
        <authorList>
            <person name="Eastman K.E."/>
            <person name="Pendleton A.L."/>
            <person name="Shaikh M.A."/>
            <person name="Suttiyut T."/>
            <person name="Ogas R."/>
            <person name="Tomko P."/>
            <person name="Gavelis G."/>
            <person name="Widhalm J.R."/>
            <person name="Wisecaver J.H."/>
        </authorList>
    </citation>
    <scope>NUCLEOTIDE SEQUENCE</scope>
    <source>
        <strain evidence="18">ECLA1</strain>
    </source>
</reference>
<feature type="disulfide bond" evidence="12">
    <location>
        <begin position="1097"/>
        <end position="1109"/>
    </location>
</feature>
<dbReference type="InterPro" id="IPR023415">
    <property type="entry name" value="LDLR_class-A_CS"/>
</dbReference>
<dbReference type="GO" id="GO:0005886">
    <property type="term" value="C:plasma membrane"/>
    <property type="evidence" value="ECO:0007669"/>
    <property type="project" value="UniProtKB-SubCell"/>
</dbReference>
<evidence type="ECO:0000259" key="17">
    <source>
        <dbReference type="PROSITE" id="PS50262"/>
    </source>
</evidence>
<keyword evidence="3" id="KW-0433">Leucine-rich repeat</keyword>
<evidence type="ECO:0000256" key="8">
    <source>
        <dbReference type="ARBA" id="ARBA00023136"/>
    </source>
</evidence>
<dbReference type="InterPro" id="IPR036055">
    <property type="entry name" value="LDL_receptor-like_sf"/>
</dbReference>
<feature type="disulfide bond" evidence="12">
    <location>
        <begin position="852"/>
        <end position="870"/>
    </location>
</feature>
<dbReference type="CDD" id="cd00112">
    <property type="entry name" value="LDLa"/>
    <property type="match status" value="5"/>
</dbReference>
<dbReference type="InterPro" id="IPR032675">
    <property type="entry name" value="LRR_dom_sf"/>
</dbReference>
<dbReference type="Gene3D" id="3.10.100.10">
    <property type="entry name" value="Mannose-Binding Protein A, subunit A"/>
    <property type="match status" value="1"/>
</dbReference>
<dbReference type="Pfam" id="PF13855">
    <property type="entry name" value="LRR_8"/>
    <property type="match status" value="1"/>
</dbReference>
<keyword evidence="6 14" id="KW-1133">Transmembrane helix</keyword>
<dbReference type="SUPFAM" id="SSF49854">
    <property type="entry name" value="Spermadhesin, CUB domain"/>
    <property type="match status" value="1"/>
</dbReference>
<evidence type="ECO:0000313" key="18">
    <source>
        <dbReference type="EMBL" id="KAK3758359.1"/>
    </source>
</evidence>
<dbReference type="PROSITE" id="PS01180">
    <property type="entry name" value="CUB"/>
    <property type="match status" value="1"/>
</dbReference>
<dbReference type="Gene3D" id="3.80.10.10">
    <property type="entry name" value="Ribonuclease Inhibitor"/>
    <property type="match status" value="2"/>
</dbReference>
<dbReference type="PANTHER" id="PTHR24372:SF77">
    <property type="entry name" value="G-PROTEIN COUPLED RECEPTORS FAMILY 1 PROFILE DOMAIN-CONTAINING PROTEIN"/>
    <property type="match status" value="1"/>
</dbReference>
<keyword evidence="11" id="KW-0807">Transducer</keyword>
<comment type="caution">
    <text evidence="12">Lacks conserved residue(s) required for the propagation of feature annotation.</text>
</comment>
<dbReference type="InterPro" id="IPR000859">
    <property type="entry name" value="CUB_dom"/>
</dbReference>
<dbReference type="SUPFAM" id="SSF52058">
    <property type="entry name" value="L domain-like"/>
    <property type="match status" value="1"/>
</dbReference>
<evidence type="ECO:0000256" key="7">
    <source>
        <dbReference type="ARBA" id="ARBA00023040"/>
    </source>
</evidence>
<dbReference type="Pfam" id="PF00431">
    <property type="entry name" value="CUB"/>
    <property type="match status" value="1"/>
</dbReference>
<dbReference type="SUPFAM" id="SSF81321">
    <property type="entry name" value="Family A G protein-coupled receptor-like"/>
    <property type="match status" value="1"/>
</dbReference>
<keyword evidence="8 14" id="KW-0472">Membrane</keyword>
<evidence type="ECO:0000256" key="6">
    <source>
        <dbReference type="ARBA" id="ARBA00022989"/>
    </source>
</evidence>
<evidence type="ECO:0000256" key="10">
    <source>
        <dbReference type="ARBA" id="ARBA00023170"/>
    </source>
</evidence>
<feature type="disulfide bond" evidence="12">
    <location>
        <begin position="904"/>
        <end position="919"/>
    </location>
</feature>
<dbReference type="Gene3D" id="1.20.1070.10">
    <property type="entry name" value="Rhodopsin 7-helix transmembrane proteins"/>
    <property type="match status" value="1"/>
</dbReference>
<evidence type="ECO:0000256" key="9">
    <source>
        <dbReference type="ARBA" id="ARBA00023157"/>
    </source>
</evidence>
<feature type="disulfide bond" evidence="12">
    <location>
        <begin position="1116"/>
        <end position="1131"/>
    </location>
</feature>
<evidence type="ECO:0000256" key="13">
    <source>
        <dbReference type="SAM" id="MobiDB-lite"/>
    </source>
</evidence>
<name>A0AAE0YW25_9GAST</name>
<keyword evidence="7" id="KW-0297">G-protein coupled receptor</keyword>
<comment type="subcellular location">
    <subcellularLocation>
        <location evidence="1">Cell membrane</location>
        <topology evidence="1">Multi-pass membrane protein</topology>
    </subcellularLocation>
</comment>
<evidence type="ECO:0000256" key="2">
    <source>
        <dbReference type="ARBA" id="ARBA00022475"/>
    </source>
</evidence>
<feature type="transmembrane region" description="Helical" evidence="14">
    <location>
        <begin position="1394"/>
        <end position="1418"/>
    </location>
</feature>
<feature type="transmembrane region" description="Helical" evidence="14">
    <location>
        <begin position="1439"/>
        <end position="1461"/>
    </location>
</feature>
<evidence type="ECO:0000256" key="15">
    <source>
        <dbReference type="SAM" id="SignalP"/>
    </source>
</evidence>
<dbReference type="EMBL" id="JAWDGP010005274">
    <property type="protein sequence ID" value="KAK3758359.1"/>
    <property type="molecule type" value="Genomic_DNA"/>
</dbReference>
<dbReference type="CDD" id="cd00041">
    <property type="entry name" value="CUB"/>
    <property type="match status" value="1"/>
</dbReference>